<accession>A0A9X2YA50</accession>
<reference evidence="3" key="2">
    <citation type="journal article" date="2022" name="BMC Genomics">
        <title>Comparative genome analysis of mycobacteria focusing on tRNA and non-coding RNA.</title>
        <authorList>
            <person name="Behra P.R.K."/>
            <person name="Pettersson B.M.F."/>
            <person name="Ramesh M."/>
            <person name="Das S."/>
            <person name="Dasgupta S."/>
            <person name="Kirsebom L.A."/>
        </authorList>
    </citation>
    <scope>NUCLEOTIDE SEQUENCE</scope>
    <source>
        <strain evidence="3">DSM 44615</strain>
    </source>
</reference>
<dbReference type="Pfam" id="PF03007">
    <property type="entry name" value="WS_DGAT_cat"/>
    <property type="match status" value="1"/>
</dbReference>
<organism evidence="3 4">
    <name type="scientific">[Mycobacterium] manitobense</name>
    <dbReference type="NCBI Taxonomy" id="190147"/>
    <lineage>
        <taxon>Bacteria</taxon>
        <taxon>Bacillati</taxon>
        <taxon>Actinomycetota</taxon>
        <taxon>Actinomycetes</taxon>
        <taxon>Mycobacteriales</taxon>
        <taxon>Mycobacteriaceae</taxon>
        <taxon>Mycolicibacterium</taxon>
    </lineage>
</organism>
<name>A0A9X2YA50_9MYCO</name>
<feature type="domain" description="O-acyltransferase WSD1 C-terminal" evidence="2">
    <location>
        <begin position="304"/>
        <end position="448"/>
    </location>
</feature>
<dbReference type="AlphaFoldDB" id="A0A9X2YA50"/>
<keyword evidence="4" id="KW-1185">Reference proteome</keyword>
<evidence type="ECO:0000313" key="4">
    <source>
        <dbReference type="Proteomes" id="UP001140293"/>
    </source>
</evidence>
<evidence type="ECO:0000259" key="1">
    <source>
        <dbReference type="Pfam" id="PF03007"/>
    </source>
</evidence>
<dbReference type="EMBL" id="JACKSJ010000098">
    <property type="protein sequence ID" value="MCV7170798.1"/>
    <property type="molecule type" value="Genomic_DNA"/>
</dbReference>
<evidence type="ECO:0000259" key="2">
    <source>
        <dbReference type="Pfam" id="PF06974"/>
    </source>
</evidence>
<evidence type="ECO:0000313" key="3">
    <source>
        <dbReference type="EMBL" id="MCV7170798.1"/>
    </source>
</evidence>
<proteinExistence type="predicted"/>
<reference evidence="3" key="1">
    <citation type="submission" date="2020-07" db="EMBL/GenBank/DDBJ databases">
        <authorList>
            <person name="Pettersson B.M.F."/>
            <person name="Behra P.R.K."/>
            <person name="Ramesh M."/>
            <person name="Das S."/>
            <person name="Dasgupta S."/>
            <person name="Kirsebom L.A."/>
        </authorList>
    </citation>
    <scope>NUCLEOTIDE SEQUENCE</scope>
    <source>
        <strain evidence="3">DSM 44615</strain>
    </source>
</reference>
<comment type="caution">
    <text evidence="3">The sequence shown here is derived from an EMBL/GenBank/DDBJ whole genome shotgun (WGS) entry which is preliminary data.</text>
</comment>
<dbReference type="Proteomes" id="UP001140293">
    <property type="component" value="Unassembled WGS sequence"/>
</dbReference>
<feature type="domain" description="O-acyltransferase WSD1-like N-terminal" evidence="1">
    <location>
        <begin position="5"/>
        <end position="270"/>
    </location>
</feature>
<dbReference type="GO" id="GO:0045017">
    <property type="term" value="P:glycerolipid biosynthetic process"/>
    <property type="evidence" value="ECO:0007669"/>
    <property type="project" value="InterPro"/>
</dbReference>
<dbReference type="GO" id="GO:0004144">
    <property type="term" value="F:diacylglycerol O-acyltransferase activity"/>
    <property type="evidence" value="ECO:0007669"/>
    <property type="project" value="InterPro"/>
</dbReference>
<dbReference type="RefSeq" id="WP_264012986.1">
    <property type="nucleotide sequence ID" value="NZ_JACKSJ010000098.1"/>
</dbReference>
<protein>
    <submittedName>
        <fullName evidence="3">DUF1298 domain-containing protein</fullName>
    </submittedName>
</protein>
<dbReference type="InterPro" id="IPR009721">
    <property type="entry name" value="O-acyltransferase_WSD1_C"/>
</dbReference>
<gene>
    <name evidence="3" type="ORF">H7I41_12825</name>
</gene>
<dbReference type="Pfam" id="PF06974">
    <property type="entry name" value="WS_DGAT_C"/>
    <property type="match status" value="1"/>
</dbReference>
<dbReference type="InterPro" id="IPR004255">
    <property type="entry name" value="O-acyltransferase_WSD1_N"/>
</dbReference>
<sequence>MTTRLGPADAMALHTQTPTTPAHTLSLVILAGADGLSHDVLCRQLASAVPRLARFRSRLVGKPFGMGQPVWAEIEHYDAARHIHRATVPAPGGVGELAELTTALSGGTQHSRRPLWEAWTIDGLAGGRWAVAVCMSPVLAEGGLGVTAFWDTVLTGTPKAENFSVELGLGSAPTTGALVADMLSEMVENQITGAWMAADAVAATLNSARERLQEAHVNVLLGPAVASMRGPIPTTVFNAPLTQRRTIAFATALRADVELVSAAFGGSAANVLLAACTLSLRTWLQRHGVVPEEPLVITVAEGQVRVPVQLDDPVQVLTNMHTATERANLADGSDGTVGEADDFAKVVAMLWPWAAHAGMRVYSELGLAQRGAATCHGSISFLGGGIETLFCAGAEVVGMYTAEPLVQSCGLNITVTTHADSMDVCVSACPDNVADVDEIARGVAEAVDVLVAAAGRSPRGRGRSVVTQLASHGSRRG</sequence>